<dbReference type="PRINTS" id="PR01452">
    <property type="entry name" value="LNOTCHREPEAT"/>
</dbReference>
<evidence type="ECO:0000256" key="12">
    <source>
        <dbReference type="SAM" id="SignalP"/>
    </source>
</evidence>
<accession>A0ABM1LFQ7</accession>
<dbReference type="Pfam" id="PF06816">
    <property type="entry name" value="NOD"/>
    <property type="match status" value="1"/>
</dbReference>
<keyword evidence="9" id="KW-0325">Glycoprotein</keyword>
<evidence type="ECO:0000256" key="7">
    <source>
        <dbReference type="ARBA" id="ARBA00023136"/>
    </source>
</evidence>
<dbReference type="Pfam" id="PF00066">
    <property type="entry name" value="Notch"/>
    <property type="match status" value="3"/>
</dbReference>
<feature type="domain" description="EGF-like" evidence="13">
    <location>
        <begin position="561"/>
        <end position="600"/>
    </location>
</feature>
<evidence type="ECO:0000259" key="14">
    <source>
        <dbReference type="PROSITE" id="PS50258"/>
    </source>
</evidence>
<dbReference type="SUPFAM" id="SSF90193">
    <property type="entry name" value="Notch domain"/>
    <property type="match status" value="3"/>
</dbReference>
<dbReference type="PROSITE" id="PS00941">
    <property type="entry name" value="CARBOXYLESTERASE_B_2"/>
    <property type="match status" value="1"/>
</dbReference>
<dbReference type="InterPro" id="IPR000800">
    <property type="entry name" value="Notch_dom"/>
</dbReference>
<sequence>MHERGAAMTSLLLWLSFLVLSLLEHKSFAEDETVVVTSSGSVRGKHLPAGSRNVTAYLGIPYAEPPVGKLRFQKPVPHTPWSHILEATNFGNSCPQVVISGTPDAAIFNANTPHSEDCLFLNVWVPHPRPSTPAAVLVWIYGGGFFFGTASLVIYDGAFLAATENVVVVSMNYRLGALGFLSLPPAAPGNVGLLDQQLALRWVRGNAAAFGGDPTRITIFGESAGGVSVNYHLLSPGSQSLFDRAVVQSGTAIAPWAWVSPEEAKRNALGLAKLMGCTEGEERAIVSCLQEKKVEEYPIQTLLLQDRKSTVNFPTVPTTDGDFLPDDPQKLVESRRFQSKPIMIGTTSDEGSMFVFYAAPFLHARNECLLTWEQLLEGLKMNVRNATEEFIQSIALRYSEAEPEGPARYRSALSQAWGDYLFVCPANKIASEMAKTGSPVYAYTFTHRSNGSIWPEWMGSNHGSEVPYLFGTLTLLPGTNVTHTEAELELIPRVMRYWAEFARSGNPTPSDVNETKWPLYNPAEQNFFHISTEPPQVMKPSPAQHCSLWKALLSRILCESLMDSCQPNPCLNGGSCQAVPDTPLEFTCHCPQGYDGTTCDLHAPPCGILYCHNGGVCISHPSGPQCLCSGGFSGPDCRLSPCSSSCPAPNTTVDCQQVAGDGRCDRACSSPETRWDGGDCSLGVLDPWENCPRRDLCWMAFRDGQCHRHCDNEDCLFDGYDCSQQMQCNPLYERYCRDHFSDGHCDGGCDTALCGWDGGDCWSASTEGPVLGLVVLLPQEGLRQFLRSLAVALRGALQLQRDLQGRERIYPYTGKEELGSSSNWMGTEEKAAVETIG</sequence>
<evidence type="ECO:0000256" key="4">
    <source>
        <dbReference type="ARBA" id="ARBA00022737"/>
    </source>
</evidence>
<keyword evidence="2" id="KW-0719">Serine esterase</keyword>
<keyword evidence="3" id="KW-0812">Transmembrane</keyword>
<dbReference type="Gene3D" id="4.10.470.20">
    <property type="match status" value="2"/>
</dbReference>
<dbReference type="SUPFAM" id="SSF53474">
    <property type="entry name" value="alpha/beta-Hydrolases"/>
    <property type="match status" value="1"/>
</dbReference>
<comment type="subcellular location">
    <subcellularLocation>
        <location evidence="10">Endomembrane system</location>
        <topology evidence="10">Single-pass type I membrane protein</topology>
    </subcellularLocation>
</comment>
<dbReference type="Pfam" id="PF00135">
    <property type="entry name" value="COesterase"/>
    <property type="match status" value="1"/>
</dbReference>
<evidence type="ECO:0000256" key="11">
    <source>
        <dbReference type="PROSITE-ProRule" id="PRU00076"/>
    </source>
</evidence>
<dbReference type="InterPro" id="IPR035993">
    <property type="entry name" value="Notch-like_dom_sf"/>
</dbReference>
<evidence type="ECO:0000256" key="8">
    <source>
        <dbReference type="ARBA" id="ARBA00023157"/>
    </source>
</evidence>
<evidence type="ECO:0000256" key="5">
    <source>
        <dbReference type="ARBA" id="ARBA00022801"/>
    </source>
</evidence>
<feature type="chain" id="PRO_5046258937" evidence="12">
    <location>
        <begin position="30"/>
        <end position="837"/>
    </location>
</feature>
<comment type="caution">
    <text evidence="11">Lacks conserved residue(s) required for the propagation of feature annotation.</text>
</comment>
<feature type="signal peptide" evidence="12">
    <location>
        <begin position="1"/>
        <end position="29"/>
    </location>
</feature>
<proteinExistence type="inferred from homology"/>
<dbReference type="InterPro" id="IPR002018">
    <property type="entry name" value="CarbesteraseB"/>
</dbReference>
<dbReference type="GeneID" id="107125847"/>
<dbReference type="Gene3D" id="3.40.50.1820">
    <property type="entry name" value="alpha/beta hydrolase"/>
    <property type="match status" value="1"/>
</dbReference>
<keyword evidence="15" id="KW-1185">Reference proteome</keyword>
<dbReference type="PROSITE" id="PS00022">
    <property type="entry name" value="EGF_1"/>
    <property type="match status" value="2"/>
</dbReference>
<dbReference type="InterPro" id="IPR000742">
    <property type="entry name" value="EGF"/>
</dbReference>
<keyword evidence="5" id="KW-0378">Hydrolase</keyword>
<dbReference type="InterPro" id="IPR050654">
    <property type="entry name" value="AChE-related_enzymes"/>
</dbReference>
<dbReference type="PROSITE" id="PS00122">
    <property type="entry name" value="CARBOXYLESTERASE_B_1"/>
    <property type="match status" value="1"/>
</dbReference>
<feature type="domain" description="EGF-like" evidence="13">
    <location>
        <begin position="602"/>
        <end position="638"/>
    </location>
</feature>
<keyword evidence="6" id="KW-1133">Transmembrane helix</keyword>
<evidence type="ECO:0000256" key="1">
    <source>
        <dbReference type="ARBA" id="ARBA00005964"/>
    </source>
</evidence>
<evidence type="ECO:0000313" key="15">
    <source>
        <dbReference type="Proteomes" id="UP000694871"/>
    </source>
</evidence>
<dbReference type="PANTHER" id="PTHR43918:SF4">
    <property type="entry name" value="CARBOXYLIC ESTER HYDROLASE"/>
    <property type="match status" value="1"/>
</dbReference>
<evidence type="ECO:0000256" key="2">
    <source>
        <dbReference type="ARBA" id="ARBA00022487"/>
    </source>
</evidence>
<comment type="similarity">
    <text evidence="1">Belongs to the type-B carboxylesterase/lipase family.</text>
</comment>
<feature type="domain" description="LNR" evidence="14">
    <location>
        <begin position="691"/>
        <end position="727"/>
    </location>
</feature>
<dbReference type="PROSITE" id="PS01186">
    <property type="entry name" value="EGF_2"/>
    <property type="match status" value="2"/>
</dbReference>
<dbReference type="PRINTS" id="PR00878">
    <property type="entry name" value="CHOLNESTRASE"/>
</dbReference>
<feature type="disulfide bond" evidence="11">
    <location>
        <begin position="628"/>
        <end position="637"/>
    </location>
</feature>
<dbReference type="SMART" id="SM00181">
    <property type="entry name" value="EGF"/>
    <property type="match status" value="2"/>
</dbReference>
<organism evidence="15 16">
    <name type="scientific">Gekko japonicus</name>
    <name type="common">Schlegel's Japanese gecko</name>
    <dbReference type="NCBI Taxonomy" id="146911"/>
    <lineage>
        <taxon>Eukaryota</taxon>
        <taxon>Metazoa</taxon>
        <taxon>Chordata</taxon>
        <taxon>Craniata</taxon>
        <taxon>Vertebrata</taxon>
        <taxon>Euteleostomi</taxon>
        <taxon>Lepidosauria</taxon>
        <taxon>Squamata</taxon>
        <taxon>Bifurcata</taxon>
        <taxon>Gekkota</taxon>
        <taxon>Gekkonidae</taxon>
        <taxon>Gekkoninae</taxon>
        <taxon>Gekko</taxon>
    </lineage>
</organism>
<gene>
    <name evidence="16" type="primary">LOC107125847</name>
</gene>
<dbReference type="Proteomes" id="UP000694871">
    <property type="component" value="Unplaced"/>
</dbReference>
<feature type="domain" description="LNR" evidence="14">
    <location>
        <begin position="728"/>
        <end position="769"/>
    </location>
</feature>
<dbReference type="RefSeq" id="XP_015284794.1">
    <property type="nucleotide sequence ID" value="XM_015429308.1"/>
</dbReference>
<dbReference type="Pfam" id="PF00008">
    <property type="entry name" value="EGF"/>
    <property type="match status" value="1"/>
</dbReference>
<dbReference type="CDD" id="cd00312">
    <property type="entry name" value="Esterase_lipase"/>
    <property type="match status" value="1"/>
</dbReference>
<keyword evidence="11" id="KW-0245">EGF-like domain</keyword>
<dbReference type="InterPro" id="IPR000997">
    <property type="entry name" value="Cholinesterase"/>
</dbReference>
<dbReference type="PROSITE" id="PS50026">
    <property type="entry name" value="EGF_3"/>
    <property type="match status" value="2"/>
</dbReference>
<evidence type="ECO:0000313" key="16">
    <source>
        <dbReference type="RefSeq" id="XP_015284794.1"/>
    </source>
</evidence>
<evidence type="ECO:0000256" key="10">
    <source>
        <dbReference type="ARBA" id="ARBA00046288"/>
    </source>
</evidence>
<dbReference type="PROSITE" id="PS50258">
    <property type="entry name" value="LNR"/>
    <property type="match status" value="3"/>
</dbReference>
<dbReference type="Gene3D" id="2.10.25.10">
    <property type="entry name" value="Laminin"/>
    <property type="match status" value="2"/>
</dbReference>
<dbReference type="SUPFAM" id="SSF57196">
    <property type="entry name" value="EGF/Laminin"/>
    <property type="match status" value="2"/>
</dbReference>
<evidence type="ECO:0000259" key="13">
    <source>
        <dbReference type="PROSITE" id="PS50026"/>
    </source>
</evidence>
<reference evidence="16" key="1">
    <citation type="submission" date="2025-08" db="UniProtKB">
        <authorList>
            <consortium name="RefSeq"/>
        </authorList>
    </citation>
    <scope>IDENTIFICATION</scope>
</reference>
<evidence type="ECO:0000256" key="6">
    <source>
        <dbReference type="ARBA" id="ARBA00022989"/>
    </source>
</evidence>
<dbReference type="InterPro" id="IPR010660">
    <property type="entry name" value="Notch_NOD_dom"/>
</dbReference>
<keyword evidence="4" id="KW-0677">Repeat</keyword>
<dbReference type="InterPro" id="IPR019826">
    <property type="entry name" value="Carboxylesterase_B_AS"/>
</dbReference>
<dbReference type="CDD" id="cd00054">
    <property type="entry name" value="EGF_CA"/>
    <property type="match status" value="2"/>
</dbReference>
<keyword evidence="12" id="KW-0732">Signal</keyword>
<dbReference type="InterPro" id="IPR019819">
    <property type="entry name" value="Carboxylesterase_B_CS"/>
</dbReference>
<evidence type="ECO:0000256" key="9">
    <source>
        <dbReference type="ARBA" id="ARBA00023180"/>
    </source>
</evidence>
<keyword evidence="8 11" id="KW-1015">Disulfide bond</keyword>
<feature type="non-terminal residue" evidence="16">
    <location>
        <position position="837"/>
    </location>
</feature>
<dbReference type="SMART" id="SM01338">
    <property type="entry name" value="NOD"/>
    <property type="match status" value="1"/>
</dbReference>
<evidence type="ECO:0000256" key="3">
    <source>
        <dbReference type="ARBA" id="ARBA00022692"/>
    </source>
</evidence>
<feature type="disulfide bond" evidence="11">
    <location>
        <begin position="590"/>
        <end position="599"/>
    </location>
</feature>
<name>A0ABM1LFQ7_GEKJA</name>
<dbReference type="SMART" id="SM00004">
    <property type="entry name" value="NL"/>
    <property type="match status" value="3"/>
</dbReference>
<keyword evidence="7" id="KW-0472">Membrane</keyword>
<feature type="domain" description="LNR" evidence="14">
    <location>
        <begin position="646"/>
        <end position="690"/>
    </location>
</feature>
<dbReference type="PANTHER" id="PTHR43918">
    <property type="entry name" value="ACETYLCHOLINESTERASE"/>
    <property type="match status" value="1"/>
</dbReference>
<dbReference type="InterPro" id="IPR029058">
    <property type="entry name" value="AB_hydrolase_fold"/>
</dbReference>
<protein>
    <submittedName>
        <fullName evidence="16">Cholinesterase-like</fullName>
    </submittedName>
</protein>